<evidence type="ECO:0000313" key="3">
    <source>
        <dbReference type="Proteomes" id="UP000683428"/>
    </source>
</evidence>
<dbReference type="EMBL" id="CP064782">
    <property type="protein sequence ID" value="QWT50349.1"/>
    <property type="molecule type" value="Genomic_DNA"/>
</dbReference>
<accession>A0A975SPU7</accession>
<dbReference type="Proteomes" id="UP000683428">
    <property type="component" value="Chromosome"/>
</dbReference>
<dbReference type="KEGG" id="aiq:Azoinq_07130"/>
<sequence>MRSHDIQFADSLEGALRQYHNTIRPLPGITQASCIQSLIEQVIDSRRRIEFVNKILSLTHSPNRADPLCDLFDPLRAAVLHLRQEEIDEACWLIFLSIHFGKHSRSGWRLVRDVYSKLGEDEPWTWERTSSDPGAFFNWMSQRYQALSGHGRGFGNHRKYESLKPTAKGTGSVIMSYVDWIRPYGSHSALFAHAQDIVGADPKAMFGYLYRTMPVLRFGRTAKFDYLTMLGKMRITPIQPDLAYLTQATGPLRGARLLFGGATNSNILAATLDAWLVELDSYLGLGMQVLEDSLCNWQKSPGNYIRFRG</sequence>
<organism evidence="2 3">
    <name type="scientific">Azospira inquinata</name>
    <dbReference type="NCBI Taxonomy" id="2785627"/>
    <lineage>
        <taxon>Bacteria</taxon>
        <taxon>Pseudomonadati</taxon>
        <taxon>Pseudomonadota</taxon>
        <taxon>Betaproteobacteria</taxon>
        <taxon>Rhodocyclales</taxon>
        <taxon>Rhodocyclaceae</taxon>
        <taxon>Azospira</taxon>
    </lineage>
</organism>
<dbReference type="InterPro" id="IPR041271">
    <property type="entry name" value="AGPT-Pplase3"/>
</dbReference>
<keyword evidence="3" id="KW-1185">Reference proteome</keyword>
<name>A0A975SPU7_9RHOO</name>
<reference evidence="2" key="1">
    <citation type="submission" date="2020-11" db="EMBL/GenBank/DDBJ databases">
        <title>Azospira inquinata sp. nov.</title>
        <authorList>
            <person name="Moe W.M."/>
            <person name="Mikes M.C."/>
        </authorList>
    </citation>
    <scope>NUCLEOTIDE SEQUENCE</scope>
    <source>
        <strain evidence="2">Azo-3</strain>
    </source>
</reference>
<evidence type="ECO:0000259" key="1">
    <source>
        <dbReference type="Pfam" id="PF18746"/>
    </source>
</evidence>
<evidence type="ECO:0000313" key="2">
    <source>
        <dbReference type="EMBL" id="QWT50349.1"/>
    </source>
</evidence>
<protein>
    <recommendedName>
        <fullName evidence="1">Alpha-glutamyl/putrescinyl thymine pyrophosphorylase clade 3 domain-containing protein</fullName>
    </recommendedName>
</protein>
<dbReference type="RefSeq" id="WP_216130548.1">
    <property type="nucleotide sequence ID" value="NZ_CP064782.1"/>
</dbReference>
<dbReference type="AlphaFoldDB" id="A0A975SPU7"/>
<proteinExistence type="predicted"/>
<gene>
    <name evidence="2" type="ORF">Azoinq_07130</name>
</gene>
<dbReference type="Pfam" id="PF18746">
    <property type="entry name" value="aGPT-Pplase3"/>
    <property type="match status" value="1"/>
</dbReference>
<feature type="domain" description="Alpha-glutamyl/putrescinyl thymine pyrophosphorylase clade 3" evidence="1">
    <location>
        <begin position="35"/>
        <end position="309"/>
    </location>
</feature>